<evidence type="ECO:0000256" key="1">
    <source>
        <dbReference type="SAM" id="Phobius"/>
    </source>
</evidence>
<organism evidence="3 4">
    <name type="scientific">Hyalangium rubrum</name>
    <dbReference type="NCBI Taxonomy" id="3103134"/>
    <lineage>
        <taxon>Bacteria</taxon>
        <taxon>Pseudomonadati</taxon>
        <taxon>Myxococcota</taxon>
        <taxon>Myxococcia</taxon>
        <taxon>Myxococcales</taxon>
        <taxon>Cystobacterineae</taxon>
        <taxon>Archangiaceae</taxon>
        <taxon>Hyalangium</taxon>
    </lineage>
</organism>
<proteinExistence type="predicted"/>
<dbReference type="InterPro" id="IPR027417">
    <property type="entry name" value="P-loop_NTPase"/>
</dbReference>
<keyword evidence="1" id="KW-0472">Membrane</keyword>
<keyword evidence="4" id="KW-1185">Reference proteome</keyword>
<dbReference type="Gene3D" id="3.40.50.300">
    <property type="entry name" value="P-loop containing nucleotide triphosphate hydrolases"/>
    <property type="match status" value="1"/>
</dbReference>
<dbReference type="RefSeq" id="WP_321551107.1">
    <property type="nucleotide sequence ID" value="NZ_JAXIVS010000019.1"/>
</dbReference>
<evidence type="ECO:0000313" key="4">
    <source>
        <dbReference type="Proteomes" id="UP001291309"/>
    </source>
</evidence>
<dbReference type="EMBL" id="JAXIVS010000019">
    <property type="protein sequence ID" value="MDY7232348.1"/>
    <property type="molecule type" value="Genomic_DNA"/>
</dbReference>
<dbReference type="Pfam" id="PF01926">
    <property type="entry name" value="MMR_HSR1"/>
    <property type="match status" value="1"/>
</dbReference>
<protein>
    <submittedName>
        <fullName evidence="3">GTPase</fullName>
    </submittedName>
</protein>
<dbReference type="InterPro" id="IPR006073">
    <property type="entry name" value="GTP-bd"/>
</dbReference>
<comment type="caution">
    <text evidence="3">The sequence shown here is derived from an EMBL/GenBank/DDBJ whole genome shotgun (WGS) entry which is preliminary data.</text>
</comment>
<evidence type="ECO:0000259" key="2">
    <source>
        <dbReference type="Pfam" id="PF01926"/>
    </source>
</evidence>
<sequence>MDETNLPEPDELQRLLSAVVSLPALSPHAARLERLRQDYVRGVERKDAPLSVALVGATGAGKSTLLNALAGQHLAREGENRPTSTASTVFAPAGADLESLARVGASVVRYTASPHGLWAGQIFIDTPDLNSVATAHRDVARAALELADVALVVMHRGSVAEASQLQFLAEFATRRALVFLINFADELSAESREALKAQARKLASERLGLSQDAVPAFAISARSAREGKDVSGEFGAFLFHLRELATQAVASRVRRGNALGALGEVASRVDTALRDTEELIGRTRFSLEAGLTRIGEGLHHDFDMRLELAHGHLATEVRRQAAGRFWGPAAWGLRLSMWGAGGLGAATLLSRTSLPVGLAVAAASTALDAVRQRTRAHAAESAVVEPFEDDLTVEAAARAALTEARAVAHASGLEPETLGIPNTQTLLTELQSARASTWRYTATTAVAGAVSDWWSVARWLVLPLINLPLFVLLGHVGYRVVRAYLEGPLLSTEYFLNAGALFMLLAGVGALLASASLAGAGRAAHRAGRARFSQALATLSGRLGEAVDDSLRPGREAARRLLALIRTR</sequence>
<dbReference type="SUPFAM" id="SSF52540">
    <property type="entry name" value="P-loop containing nucleoside triphosphate hydrolases"/>
    <property type="match status" value="1"/>
</dbReference>
<keyword evidence="1" id="KW-1133">Transmembrane helix</keyword>
<name>A0ABU5HHP4_9BACT</name>
<gene>
    <name evidence="3" type="ORF">SYV04_38520</name>
</gene>
<dbReference type="Proteomes" id="UP001291309">
    <property type="component" value="Unassembled WGS sequence"/>
</dbReference>
<reference evidence="3 4" key="1">
    <citation type="submission" date="2023-12" db="EMBL/GenBank/DDBJ databases">
        <title>the genome sequence of Hyalangium sp. s54d21.</title>
        <authorList>
            <person name="Zhang X."/>
        </authorList>
    </citation>
    <scope>NUCLEOTIDE SEQUENCE [LARGE SCALE GENOMIC DNA]</scope>
    <source>
        <strain evidence="4">s54d21</strain>
    </source>
</reference>
<feature type="domain" description="G" evidence="2">
    <location>
        <begin position="52"/>
        <end position="177"/>
    </location>
</feature>
<feature type="transmembrane region" description="Helical" evidence="1">
    <location>
        <begin position="498"/>
        <end position="521"/>
    </location>
</feature>
<accession>A0ABU5HHP4</accession>
<keyword evidence="1" id="KW-0812">Transmembrane</keyword>
<evidence type="ECO:0000313" key="3">
    <source>
        <dbReference type="EMBL" id="MDY7232348.1"/>
    </source>
</evidence>